<dbReference type="InterPro" id="IPR045336">
    <property type="entry name" value="MmgE_PrpD_N"/>
</dbReference>
<organism evidence="4 5">
    <name type="scientific">Falsigemmobacter intermedius</name>
    <dbReference type="NCBI Taxonomy" id="1553448"/>
    <lineage>
        <taxon>Bacteria</taxon>
        <taxon>Pseudomonadati</taxon>
        <taxon>Pseudomonadota</taxon>
        <taxon>Alphaproteobacteria</taxon>
        <taxon>Rhodobacterales</taxon>
        <taxon>Paracoccaceae</taxon>
        <taxon>Falsigemmobacter</taxon>
    </lineage>
</organism>
<dbReference type="InterPro" id="IPR005656">
    <property type="entry name" value="MmgE_PrpD"/>
</dbReference>
<evidence type="ECO:0000259" key="3">
    <source>
        <dbReference type="Pfam" id="PF19305"/>
    </source>
</evidence>
<evidence type="ECO:0000313" key="4">
    <source>
        <dbReference type="EMBL" id="RWY41006.1"/>
    </source>
</evidence>
<accession>A0A3S3UV91</accession>
<dbReference type="OrthoDB" id="9795089at2"/>
<comment type="caution">
    <text evidence="4">The sequence shown here is derived from an EMBL/GenBank/DDBJ whole genome shotgun (WGS) entry which is preliminary data.</text>
</comment>
<dbReference type="PANTHER" id="PTHR16943:SF8">
    <property type="entry name" value="2-METHYLCITRATE DEHYDRATASE"/>
    <property type="match status" value="1"/>
</dbReference>
<reference evidence="4 5" key="1">
    <citation type="journal article" date="2015" name="Int. J. Syst. Evol. Microbiol.">
        <title>Gemmobacter intermedius sp. nov., isolated from a white stork (Ciconia ciconia).</title>
        <authorList>
            <person name="Kampfer P."/>
            <person name="Jerzak L."/>
            <person name="Wilharm G."/>
            <person name="Golke J."/>
            <person name="Busse H.J."/>
            <person name="Glaeser S.P."/>
        </authorList>
    </citation>
    <scope>NUCLEOTIDE SEQUENCE [LARGE SCALE GENOMIC DNA]</scope>
    <source>
        <strain evidence="4 5">119/4</strain>
    </source>
</reference>
<dbReference type="SUPFAM" id="SSF103378">
    <property type="entry name" value="2-methylcitrate dehydratase PrpD"/>
    <property type="match status" value="1"/>
</dbReference>
<feature type="domain" description="MmgE/PrpD C-terminal" evidence="3">
    <location>
        <begin position="263"/>
        <end position="396"/>
    </location>
</feature>
<feature type="domain" description="MmgE/PrpD N-terminal" evidence="2">
    <location>
        <begin position="10"/>
        <end position="234"/>
    </location>
</feature>
<name>A0A3S3UV91_9RHOB</name>
<dbReference type="InterPro" id="IPR045337">
    <property type="entry name" value="MmgE_PrpD_C"/>
</dbReference>
<sequence>MSLTLQLAEHIAASRPGAGALAAARLALTDYLACAIAGSRGSDFQRFKAAFLPGAGKGQTLVIGSAARVDPTTAALLNAYSGHALDYDDVHASMRGHPGTVLFPALLAARRGESAARVLEAFVVGLEVAGRLGLSLGPSHYERGFHATSTVGSGAAAAAVAWLRGLPPQDIAKALSLGATQGAGLRGQFGTEVKPFHAAMAARAGLEAVVMVEAGLSGSESLLDGPTGFIALMGFDSAAPEKLLPGWGAPWQIEAPGLIFKEFACCTATHCAAQAMLHLIAQHDPAADEVAAVTVTFPPGGDAALITGPAPETGVEGRFSVEYVLARALLDRRLSVAAFDETPVSAAALALAARVRRRWDQTAPRQSNDPKTRFAEVALTLTDGRCLKRRETAVRGLSDPSEKFLDATGQNHTLLAQIRSMQSVADFDRLLSLLASAEL</sequence>
<evidence type="ECO:0000259" key="2">
    <source>
        <dbReference type="Pfam" id="PF03972"/>
    </source>
</evidence>
<dbReference type="Gene3D" id="3.30.1330.120">
    <property type="entry name" value="2-methylcitrate dehydratase PrpD"/>
    <property type="match status" value="1"/>
</dbReference>
<dbReference type="InterPro" id="IPR042183">
    <property type="entry name" value="MmgE/PrpD_sf_1"/>
</dbReference>
<dbReference type="PANTHER" id="PTHR16943">
    <property type="entry name" value="2-METHYLCITRATE DEHYDRATASE-RELATED"/>
    <property type="match status" value="1"/>
</dbReference>
<dbReference type="Gene3D" id="1.10.4100.10">
    <property type="entry name" value="2-methylcitrate dehydratase PrpD"/>
    <property type="match status" value="1"/>
</dbReference>
<dbReference type="InterPro" id="IPR042188">
    <property type="entry name" value="MmgE/PrpD_sf_2"/>
</dbReference>
<dbReference type="EMBL" id="SBLC01000013">
    <property type="protein sequence ID" value="RWY41006.1"/>
    <property type="molecule type" value="Genomic_DNA"/>
</dbReference>
<dbReference type="InterPro" id="IPR036148">
    <property type="entry name" value="MmgE/PrpD_sf"/>
</dbReference>
<evidence type="ECO:0000256" key="1">
    <source>
        <dbReference type="ARBA" id="ARBA00006174"/>
    </source>
</evidence>
<protein>
    <submittedName>
        <fullName evidence="4">MmgE/PrpD family protein</fullName>
    </submittedName>
</protein>
<comment type="similarity">
    <text evidence="1">Belongs to the PrpD family.</text>
</comment>
<dbReference type="Proteomes" id="UP000287168">
    <property type="component" value="Unassembled WGS sequence"/>
</dbReference>
<dbReference type="GO" id="GO:0016829">
    <property type="term" value="F:lyase activity"/>
    <property type="evidence" value="ECO:0007669"/>
    <property type="project" value="InterPro"/>
</dbReference>
<dbReference type="Pfam" id="PF19305">
    <property type="entry name" value="MmgE_PrpD_C"/>
    <property type="match status" value="1"/>
</dbReference>
<dbReference type="Pfam" id="PF03972">
    <property type="entry name" value="MmgE_PrpD_N"/>
    <property type="match status" value="1"/>
</dbReference>
<evidence type="ECO:0000313" key="5">
    <source>
        <dbReference type="Proteomes" id="UP000287168"/>
    </source>
</evidence>
<keyword evidence="5" id="KW-1185">Reference proteome</keyword>
<dbReference type="AlphaFoldDB" id="A0A3S3UV91"/>
<dbReference type="RefSeq" id="WP_128489123.1">
    <property type="nucleotide sequence ID" value="NZ_JBHLXB010000003.1"/>
</dbReference>
<gene>
    <name evidence="4" type="ORF">EP867_11000</name>
</gene>
<proteinExistence type="inferred from homology"/>